<keyword evidence="4" id="KW-1185">Reference proteome</keyword>
<keyword evidence="2" id="KW-0472">Membrane</keyword>
<dbReference type="Proteomes" id="UP001152320">
    <property type="component" value="Chromosome 12"/>
</dbReference>
<feature type="transmembrane region" description="Helical" evidence="2">
    <location>
        <begin position="6"/>
        <end position="22"/>
    </location>
</feature>
<comment type="caution">
    <text evidence="3">The sequence shown here is derived from an EMBL/GenBank/DDBJ whole genome shotgun (WGS) entry which is preliminary data.</text>
</comment>
<dbReference type="EMBL" id="JAIZAY010000012">
    <property type="protein sequence ID" value="KAJ8031690.1"/>
    <property type="molecule type" value="Genomic_DNA"/>
</dbReference>
<reference evidence="3" key="1">
    <citation type="submission" date="2021-10" db="EMBL/GenBank/DDBJ databases">
        <title>Tropical sea cucumber genome reveals ecological adaptation and Cuvierian tubules defense mechanism.</title>
        <authorList>
            <person name="Chen T."/>
        </authorList>
    </citation>
    <scope>NUCLEOTIDE SEQUENCE</scope>
    <source>
        <strain evidence="3">Nanhai2018</strain>
        <tissue evidence="3">Muscle</tissue>
    </source>
</reference>
<evidence type="ECO:0000256" key="1">
    <source>
        <dbReference type="SAM" id="Coils"/>
    </source>
</evidence>
<organism evidence="3 4">
    <name type="scientific">Holothuria leucospilota</name>
    <name type="common">Black long sea cucumber</name>
    <name type="synonym">Mertensiothuria leucospilota</name>
    <dbReference type="NCBI Taxonomy" id="206669"/>
    <lineage>
        <taxon>Eukaryota</taxon>
        <taxon>Metazoa</taxon>
        <taxon>Echinodermata</taxon>
        <taxon>Eleutherozoa</taxon>
        <taxon>Echinozoa</taxon>
        <taxon>Holothuroidea</taxon>
        <taxon>Aspidochirotacea</taxon>
        <taxon>Aspidochirotida</taxon>
        <taxon>Holothuriidae</taxon>
        <taxon>Holothuria</taxon>
    </lineage>
</organism>
<sequence>MTGVEILLACLVCLVALIFWVLRPNGNRNRQRPVNEHGQEHSREISTVKPRVMREPWMNKCETAVGNLNNELQNIPDYMRIFSTAMRSLYAEKQVNAEAATAEEFLSLRDDTKRDALVYVNGILPVSVKLVRFIGEFCDLYETFGDLQTWRNNLPNIIEEVKGYRQCCEEVVRLHKDIMGPLKEKEDRAKCMLKKMGNLTTEYEEKLKELEQKATEKREMGKTFAQIPELNLIVAPFLFRGANLADAEAIATKSQISMSKTATLAVGKTMVPALASFIKGLETAADFFAIMEKGLTAFYERGERTSPHVMELHFTIMKKKAREVKHSCQSFFGAVSAVTSDFSCVPSTTSDNNYVDEWLEEQRRKIKKRYRHSITKKLKHMITYWVTTSEEYE</sequence>
<feature type="coiled-coil region" evidence="1">
    <location>
        <begin position="182"/>
        <end position="220"/>
    </location>
</feature>
<accession>A0A9Q1BS05</accession>
<dbReference type="AlphaFoldDB" id="A0A9Q1BS05"/>
<evidence type="ECO:0000256" key="2">
    <source>
        <dbReference type="SAM" id="Phobius"/>
    </source>
</evidence>
<protein>
    <submittedName>
        <fullName evidence="3">Uncharacterized protein</fullName>
    </submittedName>
</protein>
<gene>
    <name evidence="3" type="ORF">HOLleu_24961</name>
</gene>
<evidence type="ECO:0000313" key="4">
    <source>
        <dbReference type="Proteomes" id="UP001152320"/>
    </source>
</evidence>
<keyword evidence="2" id="KW-1133">Transmembrane helix</keyword>
<evidence type="ECO:0000313" key="3">
    <source>
        <dbReference type="EMBL" id="KAJ8031690.1"/>
    </source>
</evidence>
<name>A0A9Q1BS05_HOLLE</name>
<keyword evidence="2" id="KW-0812">Transmembrane</keyword>
<proteinExistence type="predicted"/>
<keyword evidence="1" id="KW-0175">Coiled coil</keyword>